<dbReference type="EMBL" id="CAJOBA010063362">
    <property type="protein sequence ID" value="CAF4344587.1"/>
    <property type="molecule type" value="Genomic_DNA"/>
</dbReference>
<feature type="non-terminal residue" evidence="3">
    <location>
        <position position="1"/>
    </location>
</feature>
<dbReference type="Proteomes" id="UP000677228">
    <property type="component" value="Unassembled WGS sequence"/>
</dbReference>
<sequence length="158" mass="17853">KGNCLVDACLLTMIGIQDSSLTLRKHLSDYIKLNEIALRDRWRYARISSDQKLGVGIDLDDNLLDQEWKAIVTEAEVTNDGICTFLQSYHIFAISNMIKQPIVVLGEEYVDTVNEKQAQFNDIIGIYLPLLFTANNTLHYPIVLGYAATHFTALGKFK</sequence>
<evidence type="ECO:0000313" key="2">
    <source>
        <dbReference type="EMBL" id="CAF1554028.1"/>
    </source>
</evidence>
<dbReference type="Pfam" id="PF02338">
    <property type="entry name" value="OTU"/>
    <property type="match status" value="1"/>
</dbReference>
<evidence type="ECO:0000313" key="3">
    <source>
        <dbReference type="EMBL" id="CAF4344587.1"/>
    </source>
</evidence>
<name>A0A8S2UHW1_9BILA</name>
<dbReference type="AlphaFoldDB" id="A0A8S2UHW1"/>
<dbReference type="InterPro" id="IPR003323">
    <property type="entry name" value="OTU_dom"/>
</dbReference>
<feature type="domain" description="OTU" evidence="1">
    <location>
        <begin position="1"/>
        <end position="146"/>
    </location>
</feature>
<evidence type="ECO:0000313" key="4">
    <source>
        <dbReference type="Proteomes" id="UP000682733"/>
    </source>
</evidence>
<organism evidence="3 4">
    <name type="scientific">Didymodactylos carnosus</name>
    <dbReference type="NCBI Taxonomy" id="1234261"/>
    <lineage>
        <taxon>Eukaryota</taxon>
        <taxon>Metazoa</taxon>
        <taxon>Spiralia</taxon>
        <taxon>Gnathifera</taxon>
        <taxon>Rotifera</taxon>
        <taxon>Eurotatoria</taxon>
        <taxon>Bdelloidea</taxon>
        <taxon>Philodinida</taxon>
        <taxon>Philodinidae</taxon>
        <taxon>Didymodactylos</taxon>
    </lineage>
</organism>
<dbReference type="Proteomes" id="UP000682733">
    <property type="component" value="Unassembled WGS sequence"/>
</dbReference>
<reference evidence="3" key="1">
    <citation type="submission" date="2021-02" db="EMBL/GenBank/DDBJ databases">
        <authorList>
            <person name="Nowell W R."/>
        </authorList>
    </citation>
    <scope>NUCLEOTIDE SEQUENCE</scope>
</reference>
<proteinExistence type="predicted"/>
<gene>
    <name evidence="2" type="ORF">OVA965_LOCUS39453</name>
    <name evidence="3" type="ORF">TMI583_LOCUS40755</name>
</gene>
<dbReference type="PROSITE" id="PS50802">
    <property type="entry name" value="OTU"/>
    <property type="match status" value="1"/>
</dbReference>
<accession>A0A8S2UHW1</accession>
<evidence type="ECO:0000259" key="1">
    <source>
        <dbReference type="PROSITE" id="PS50802"/>
    </source>
</evidence>
<comment type="caution">
    <text evidence="3">The sequence shown here is derived from an EMBL/GenBank/DDBJ whole genome shotgun (WGS) entry which is preliminary data.</text>
</comment>
<dbReference type="EMBL" id="CAJNOK010040868">
    <property type="protein sequence ID" value="CAF1554028.1"/>
    <property type="molecule type" value="Genomic_DNA"/>
</dbReference>
<protein>
    <recommendedName>
        <fullName evidence="1">OTU domain-containing protein</fullName>
    </recommendedName>
</protein>